<evidence type="ECO:0000256" key="1">
    <source>
        <dbReference type="ARBA" id="ARBA00022581"/>
    </source>
</evidence>
<feature type="region of interest" description="Disordered" evidence="2">
    <location>
        <begin position="425"/>
        <end position="507"/>
    </location>
</feature>
<dbReference type="AlphaFoldDB" id="A0AAE0LQ84"/>
<feature type="compositionally biased region" description="Pro residues" evidence="2">
    <location>
        <begin position="464"/>
        <end position="481"/>
    </location>
</feature>
<name>A0AAE0LQ84_9PEZI</name>
<proteinExistence type="predicted"/>
<organism evidence="3 4">
    <name type="scientific">Chaetomium fimeti</name>
    <dbReference type="NCBI Taxonomy" id="1854472"/>
    <lineage>
        <taxon>Eukaryota</taxon>
        <taxon>Fungi</taxon>
        <taxon>Dikarya</taxon>
        <taxon>Ascomycota</taxon>
        <taxon>Pezizomycotina</taxon>
        <taxon>Sordariomycetes</taxon>
        <taxon>Sordariomycetidae</taxon>
        <taxon>Sordariales</taxon>
        <taxon>Chaetomiaceae</taxon>
        <taxon>Chaetomium</taxon>
    </lineage>
</organism>
<reference evidence="3" key="2">
    <citation type="submission" date="2023-06" db="EMBL/GenBank/DDBJ databases">
        <authorList>
            <consortium name="Lawrence Berkeley National Laboratory"/>
            <person name="Haridas S."/>
            <person name="Hensen N."/>
            <person name="Bonometti L."/>
            <person name="Westerberg I."/>
            <person name="Brannstrom I.O."/>
            <person name="Guillou S."/>
            <person name="Cros-Aarteil S."/>
            <person name="Calhoun S."/>
            <person name="Kuo A."/>
            <person name="Mondo S."/>
            <person name="Pangilinan J."/>
            <person name="Riley R."/>
            <person name="Labutti K."/>
            <person name="Andreopoulos B."/>
            <person name="Lipzen A."/>
            <person name="Chen C."/>
            <person name="Yanf M."/>
            <person name="Daum C."/>
            <person name="Ng V."/>
            <person name="Clum A."/>
            <person name="Steindorff A."/>
            <person name="Ohm R."/>
            <person name="Martin F."/>
            <person name="Silar P."/>
            <person name="Natvig D."/>
            <person name="Lalanne C."/>
            <person name="Gautier V."/>
            <person name="Ament-Velasquez S.L."/>
            <person name="Kruys A."/>
            <person name="Hutchinson M.I."/>
            <person name="Powell A.J."/>
            <person name="Barry K."/>
            <person name="Miller A.N."/>
            <person name="Grigoriev I.V."/>
            <person name="Debuchy R."/>
            <person name="Gladieux P."/>
            <person name="Thoren M.H."/>
            <person name="Johannesson H."/>
        </authorList>
    </citation>
    <scope>NUCLEOTIDE SEQUENCE</scope>
    <source>
        <strain evidence="3">CBS 168.71</strain>
    </source>
</reference>
<feature type="region of interest" description="Disordered" evidence="2">
    <location>
        <begin position="277"/>
        <end position="301"/>
    </location>
</feature>
<feature type="compositionally biased region" description="Low complexity" evidence="2">
    <location>
        <begin position="41"/>
        <end position="64"/>
    </location>
</feature>
<protein>
    <submittedName>
        <fullName evidence="3">Uncharacterized protein</fullName>
    </submittedName>
</protein>
<evidence type="ECO:0000256" key="2">
    <source>
        <dbReference type="SAM" id="MobiDB-lite"/>
    </source>
</evidence>
<feature type="region of interest" description="Disordered" evidence="2">
    <location>
        <begin position="110"/>
        <end position="184"/>
    </location>
</feature>
<feature type="compositionally biased region" description="Polar residues" evidence="2">
    <location>
        <begin position="671"/>
        <end position="686"/>
    </location>
</feature>
<dbReference type="RefSeq" id="XP_062656946.1">
    <property type="nucleotide sequence ID" value="XM_062807674.1"/>
</dbReference>
<feature type="region of interest" description="Disordered" evidence="2">
    <location>
        <begin position="659"/>
        <end position="693"/>
    </location>
</feature>
<keyword evidence="1" id="KW-0945">Host-virus interaction</keyword>
<feature type="region of interest" description="Disordered" evidence="2">
    <location>
        <begin position="606"/>
        <end position="625"/>
    </location>
</feature>
<feature type="region of interest" description="Disordered" evidence="2">
    <location>
        <begin position="1"/>
        <end position="78"/>
    </location>
</feature>
<feature type="compositionally biased region" description="Polar residues" evidence="2">
    <location>
        <begin position="561"/>
        <end position="574"/>
    </location>
</feature>
<feature type="region of interest" description="Disordered" evidence="2">
    <location>
        <begin position="359"/>
        <end position="380"/>
    </location>
</feature>
<evidence type="ECO:0000313" key="4">
    <source>
        <dbReference type="Proteomes" id="UP001278766"/>
    </source>
</evidence>
<feature type="compositionally biased region" description="Polar residues" evidence="2">
    <location>
        <begin position="543"/>
        <end position="554"/>
    </location>
</feature>
<feature type="region of interest" description="Disordered" evidence="2">
    <location>
        <begin position="543"/>
        <end position="594"/>
    </location>
</feature>
<feature type="compositionally biased region" description="Low complexity" evidence="2">
    <location>
        <begin position="292"/>
        <end position="301"/>
    </location>
</feature>
<dbReference type="EMBL" id="JAUEPN010000006">
    <property type="protein sequence ID" value="KAK3293432.1"/>
    <property type="molecule type" value="Genomic_DNA"/>
</dbReference>
<keyword evidence="4" id="KW-1185">Reference proteome</keyword>
<dbReference type="GeneID" id="87844622"/>
<feature type="compositionally biased region" description="Polar residues" evidence="2">
    <location>
        <begin position="1"/>
        <end position="14"/>
    </location>
</feature>
<feature type="region of interest" description="Disordered" evidence="2">
    <location>
        <begin position="733"/>
        <end position="764"/>
    </location>
</feature>
<comment type="caution">
    <text evidence="3">The sequence shown here is derived from an EMBL/GenBank/DDBJ whole genome shotgun (WGS) entry which is preliminary data.</text>
</comment>
<reference evidence="3" key="1">
    <citation type="journal article" date="2023" name="Mol. Phylogenet. Evol.">
        <title>Genome-scale phylogeny and comparative genomics of the fungal order Sordariales.</title>
        <authorList>
            <person name="Hensen N."/>
            <person name="Bonometti L."/>
            <person name="Westerberg I."/>
            <person name="Brannstrom I.O."/>
            <person name="Guillou S."/>
            <person name="Cros-Aarteil S."/>
            <person name="Calhoun S."/>
            <person name="Haridas S."/>
            <person name="Kuo A."/>
            <person name="Mondo S."/>
            <person name="Pangilinan J."/>
            <person name="Riley R."/>
            <person name="LaButti K."/>
            <person name="Andreopoulos B."/>
            <person name="Lipzen A."/>
            <person name="Chen C."/>
            <person name="Yan M."/>
            <person name="Daum C."/>
            <person name="Ng V."/>
            <person name="Clum A."/>
            <person name="Steindorff A."/>
            <person name="Ohm R.A."/>
            <person name="Martin F."/>
            <person name="Silar P."/>
            <person name="Natvig D.O."/>
            <person name="Lalanne C."/>
            <person name="Gautier V."/>
            <person name="Ament-Velasquez S.L."/>
            <person name="Kruys A."/>
            <person name="Hutchinson M.I."/>
            <person name="Powell A.J."/>
            <person name="Barry K."/>
            <person name="Miller A.N."/>
            <person name="Grigoriev I.V."/>
            <person name="Debuchy R."/>
            <person name="Gladieux P."/>
            <person name="Hiltunen Thoren M."/>
            <person name="Johannesson H."/>
        </authorList>
    </citation>
    <scope>NUCLEOTIDE SEQUENCE</scope>
    <source>
        <strain evidence="3">CBS 168.71</strain>
    </source>
</reference>
<feature type="compositionally biased region" description="Basic and acidic residues" evidence="2">
    <location>
        <begin position="733"/>
        <end position="748"/>
    </location>
</feature>
<accession>A0AAE0LQ84</accession>
<evidence type="ECO:0000313" key="3">
    <source>
        <dbReference type="EMBL" id="KAK3293432.1"/>
    </source>
</evidence>
<dbReference type="PANTHER" id="PTHR13037">
    <property type="entry name" value="FORMIN"/>
    <property type="match status" value="1"/>
</dbReference>
<sequence>MASSPASTSFRTRLQQQQQQQQHQIHHHTKHTSLPPLHIQTHNLTTTANTSTPITTTTSASPWPTHHRHSASAVTGTSSSSAIALSAGAISPDPDRGSRLRHANRQLLRQQYPASAHPDTASARPPLSPRGYSAAAATGQSRFVEGSMNDRVSAAPPRGFLDPEGDLDLDGEGNGDGEGGDGRAVEGGEVVEVAAGVKGMGVEKPSLRVVDSGSGGADWEDEDAGMEWGYAARSRAADGHRMKGGGFATAVRGGGGVETSSSRYALRRPRSTAGWVRSSAALTSAPPPAPPGAAGQQQRGGVVKKTSFLAPLWDGVREKLNLSKSKSSGSIGRVVNSVVGGGAADKKIDREKEKARLMGVEEKEKAASPPPPPGPAYPSREEVMESYKNLVASGFFEAHAIRGGRHPLRTGGAAGKAFAETMTIPETSPAPSRKSFSEHMAASPGATVSSGRSFADHMAAQQKPAPPVPSPTRMPPPPPPRGSSRGKSDILSSPQRGTKRGASMDLASDAEVVTRKLVKKLRHSASRLSMELTGARGNYYSTSGTLRSRPSTSCGAPGPLSPTSSVFSGITSPPSVRASMDGTRSPRYGKLTKPKDGRRRRILGLTRRRSPVRAPVTAPAEADPDAMMLDEPELTSAQPEPATITVGPAPRMHRNITPPPAAFRTQHPRNQRTGNTAGSPTDTQPEPLSVVPDPNQGIPFVPRIPREFCDAMAAIVPPAAAAVTAAVVVEGEVKDKKEEEDGKGKLVNRDSGLGEDVENIPVWG</sequence>
<feature type="compositionally biased region" description="Acidic residues" evidence="2">
    <location>
        <begin position="163"/>
        <end position="179"/>
    </location>
</feature>
<dbReference type="Proteomes" id="UP001278766">
    <property type="component" value="Unassembled WGS sequence"/>
</dbReference>
<dbReference type="PANTHER" id="PTHR13037:SF24">
    <property type="entry name" value="POLYCOMB PROTEIN PCL-RELATED"/>
    <property type="match status" value="1"/>
</dbReference>
<gene>
    <name evidence="3" type="ORF">B0H64DRAFT_465675</name>
</gene>